<keyword evidence="4" id="KW-1185">Reference proteome</keyword>
<evidence type="ECO:0000313" key="3">
    <source>
        <dbReference type="EMBL" id="GGA54012.1"/>
    </source>
</evidence>
<name>A0ABQ1H0V3_9SPHN</name>
<evidence type="ECO:0000313" key="4">
    <source>
        <dbReference type="Proteomes" id="UP000618591"/>
    </source>
</evidence>
<comment type="caution">
    <text evidence="3">The sequence shown here is derived from an EMBL/GenBank/DDBJ whole genome shotgun (WGS) entry which is preliminary data.</text>
</comment>
<organism evidence="3 4">
    <name type="scientific">Sphingomonas psychrolutea</name>
    <dbReference type="NCBI Taxonomy" id="1259676"/>
    <lineage>
        <taxon>Bacteria</taxon>
        <taxon>Pseudomonadati</taxon>
        <taxon>Pseudomonadota</taxon>
        <taxon>Alphaproteobacteria</taxon>
        <taxon>Sphingomonadales</taxon>
        <taxon>Sphingomonadaceae</taxon>
        <taxon>Sphingomonas</taxon>
    </lineage>
</organism>
<dbReference type="Gene3D" id="3.30.2310.20">
    <property type="entry name" value="RelE-like"/>
    <property type="match status" value="1"/>
</dbReference>
<dbReference type="Proteomes" id="UP000618591">
    <property type="component" value="Unassembled WGS sequence"/>
</dbReference>
<dbReference type="InterPro" id="IPR035093">
    <property type="entry name" value="RelE/ParE_toxin_dom_sf"/>
</dbReference>
<dbReference type="PANTHER" id="PTHR33755">
    <property type="entry name" value="TOXIN PARE1-RELATED"/>
    <property type="match status" value="1"/>
</dbReference>
<proteinExistence type="inferred from homology"/>
<dbReference type="EMBL" id="BMDW01000016">
    <property type="protein sequence ID" value="GGA54012.1"/>
    <property type="molecule type" value="Genomic_DNA"/>
</dbReference>
<reference evidence="4" key="1">
    <citation type="journal article" date="2019" name="Int. J. Syst. Evol. Microbiol.">
        <title>The Global Catalogue of Microorganisms (GCM) 10K type strain sequencing project: providing services to taxonomists for standard genome sequencing and annotation.</title>
        <authorList>
            <consortium name="The Broad Institute Genomics Platform"/>
            <consortium name="The Broad Institute Genome Sequencing Center for Infectious Disease"/>
            <person name="Wu L."/>
            <person name="Ma J."/>
        </authorList>
    </citation>
    <scope>NUCLEOTIDE SEQUENCE [LARGE SCALE GENOMIC DNA]</scope>
    <source>
        <strain evidence="4">CGMCC 1.10106</strain>
    </source>
</reference>
<evidence type="ECO:0000256" key="1">
    <source>
        <dbReference type="ARBA" id="ARBA00006226"/>
    </source>
</evidence>
<accession>A0ABQ1H0V3</accession>
<gene>
    <name evidence="3" type="ORF">GCM10011395_25510</name>
</gene>
<dbReference type="Pfam" id="PF05016">
    <property type="entry name" value="ParE_toxin"/>
    <property type="match status" value="1"/>
</dbReference>
<dbReference type="RefSeq" id="WP_188448079.1">
    <property type="nucleotide sequence ID" value="NZ_BMDW01000016.1"/>
</dbReference>
<dbReference type="InterPro" id="IPR051803">
    <property type="entry name" value="TA_system_RelE-like_toxin"/>
</dbReference>
<protein>
    <recommendedName>
        <fullName evidence="5">Type II toxin-antitoxin system RelE/ParE family toxin</fullName>
    </recommendedName>
</protein>
<evidence type="ECO:0008006" key="5">
    <source>
        <dbReference type="Google" id="ProtNLM"/>
    </source>
</evidence>
<dbReference type="InterPro" id="IPR007712">
    <property type="entry name" value="RelE/ParE_toxin"/>
</dbReference>
<evidence type="ECO:0000256" key="2">
    <source>
        <dbReference type="ARBA" id="ARBA00022649"/>
    </source>
</evidence>
<sequence length="102" mass="11926">MEAESEASRLTRVIWSFPARDDIFDILDYYDAIDPAFADDIAARIDHGPTSLLSNPSIGSPVDGGYRKWRVRGTPFLLFYVVRQAEIEIRRVRHYREHWRDT</sequence>
<comment type="similarity">
    <text evidence="1">Belongs to the RelE toxin family.</text>
</comment>
<keyword evidence="2" id="KW-1277">Toxin-antitoxin system</keyword>